<evidence type="ECO:0000256" key="1">
    <source>
        <dbReference type="SAM" id="Phobius"/>
    </source>
</evidence>
<evidence type="ECO:0000313" key="3">
    <source>
        <dbReference type="Proteomes" id="UP000199167"/>
    </source>
</evidence>
<dbReference type="EMBL" id="FOIZ01000002">
    <property type="protein sequence ID" value="SEW42330.1"/>
    <property type="molecule type" value="Genomic_DNA"/>
</dbReference>
<dbReference type="Proteomes" id="UP000199167">
    <property type="component" value="Unassembled WGS sequence"/>
</dbReference>
<sequence>MAVYENFHTQLVIWSKIILPICAIALLSTLFMFARKSGTANDLPIAQIDELAREQQITAPQFSGMTADGSIVELTAKSAKPDQGSLETLKITEPRLTFEAPDGGKVTILAGEGILDNTNQAASLSGLARLETSTGYSMETGGLTAQLDTGEVTSTGPLAIRAPFGAVDAGRVSITVTRDGIGQQLRFTEGVKLVYTPDQVAED</sequence>
<dbReference type="STRING" id="364200.SAMN04488515_2952"/>
<name>A0A1I0RM60_9RHOB</name>
<gene>
    <name evidence="2" type="ORF">SAMN04488515_2952</name>
</gene>
<accession>A0A1I0RM60</accession>
<dbReference type="RefSeq" id="WP_110521950.1">
    <property type="nucleotide sequence ID" value="NZ_FOIZ01000002.1"/>
</dbReference>
<reference evidence="2 3" key="1">
    <citation type="submission" date="2016-10" db="EMBL/GenBank/DDBJ databases">
        <authorList>
            <person name="de Groot N.N."/>
        </authorList>
    </citation>
    <scope>NUCLEOTIDE SEQUENCE [LARGE SCALE GENOMIC DNA]</scope>
    <source>
        <strain evidence="2 3">DSM 17925</strain>
    </source>
</reference>
<keyword evidence="3" id="KW-1185">Reference proteome</keyword>
<keyword evidence="1" id="KW-1133">Transmembrane helix</keyword>
<dbReference type="InterPro" id="IPR010664">
    <property type="entry name" value="LipoPS_assembly_LptC-rel"/>
</dbReference>
<proteinExistence type="predicted"/>
<dbReference type="Pfam" id="PF06835">
    <property type="entry name" value="LptC"/>
    <property type="match status" value="1"/>
</dbReference>
<keyword evidence="1" id="KW-0472">Membrane</keyword>
<keyword evidence="1" id="KW-0812">Transmembrane</keyword>
<evidence type="ECO:0000313" key="2">
    <source>
        <dbReference type="EMBL" id="SEW42330.1"/>
    </source>
</evidence>
<protein>
    <submittedName>
        <fullName evidence="2">Lipopolysaccharide export system protein LptC</fullName>
    </submittedName>
</protein>
<organism evidence="2 3">
    <name type="scientific">Cognatiyoonia koreensis</name>
    <dbReference type="NCBI Taxonomy" id="364200"/>
    <lineage>
        <taxon>Bacteria</taxon>
        <taxon>Pseudomonadati</taxon>
        <taxon>Pseudomonadota</taxon>
        <taxon>Alphaproteobacteria</taxon>
        <taxon>Rhodobacterales</taxon>
        <taxon>Paracoccaceae</taxon>
        <taxon>Cognatiyoonia</taxon>
    </lineage>
</organism>
<dbReference type="OrthoDB" id="7871110at2"/>
<dbReference type="AlphaFoldDB" id="A0A1I0RM60"/>
<feature type="transmembrane region" description="Helical" evidence="1">
    <location>
        <begin position="12"/>
        <end position="34"/>
    </location>
</feature>